<dbReference type="SUPFAM" id="SSF52047">
    <property type="entry name" value="RNI-like"/>
    <property type="match status" value="1"/>
</dbReference>
<evidence type="ECO:0000313" key="1">
    <source>
        <dbReference type="EMBL" id="GIG08415.1"/>
    </source>
</evidence>
<dbReference type="AlphaFoldDB" id="A0A8J3L8W8"/>
<evidence type="ECO:0008006" key="3">
    <source>
        <dbReference type="Google" id="ProtNLM"/>
    </source>
</evidence>
<proteinExistence type="predicted"/>
<keyword evidence="2" id="KW-1185">Reference proteome</keyword>
<dbReference type="NCBIfam" id="NF038076">
    <property type="entry name" value="fam_STM4015"/>
    <property type="match status" value="1"/>
</dbReference>
<dbReference type="EMBL" id="BONI01000047">
    <property type="protein sequence ID" value="GIG08415.1"/>
    <property type="molecule type" value="Genomic_DNA"/>
</dbReference>
<sequence>MTIGSHITTFAGLPVAEYPADLGKASRAGSAWRLEDPDYDNTGQFLERLEALAAEDWANQVTALVIGNWGGAYDTAPPIGRLAALLPRFTRLRALFLGEITFDECEISWIQQADITPLLEALPKLEVLTVRGATGLGLKPVRHSGLREFTIESGGLPADVVRAVAECDLPALTHLELWLGTDNYGGDADVDDLAPILAGSRLPALTSLALRDAEIADLVAVALAGAPVVARLRALDLSLGMLSDTGAAALLAGQPLTHLDKLDLHHHFIGAAVLERLTAELAEAGVTLDVSEGSDADRDDRYIAVSE</sequence>
<comment type="caution">
    <text evidence="1">The sequence shown here is derived from an EMBL/GenBank/DDBJ whole genome shotgun (WGS) entry which is preliminary data.</text>
</comment>
<accession>A0A8J3L8W8</accession>
<dbReference type="Proteomes" id="UP000630887">
    <property type="component" value="Unassembled WGS sequence"/>
</dbReference>
<gene>
    <name evidence="1" type="ORF">Cco03nite_51150</name>
</gene>
<dbReference type="InterPro" id="IPR032675">
    <property type="entry name" value="LRR_dom_sf"/>
</dbReference>
<evidence type="ECO:0000313" key="2">
    <source>
        <dbReference type="Proteomes" id="UP000630887"/>
    </source>
</evidence>
<protein>
    <recommendedName>
        <fullName evidence="3">Leucine rich repeat (LRR) protein</fullName>
    </recommendedName>
</protein>
<reference evidence="1 2" key="1">
    <citation type="submission" date="2021-01" db="EMBL/GenBank/DDBJ databases">
        <title>Whole genome shotgun sequence of Catellatospora coxensis NBRC 107359.</title>
        <authorList>
            <person name="Komaki H."/>
            <person name="Tamura T."/>
        </authorList>
    </citation>
    <scope>NUCLEOTIDE SEQUENCE [LARGE SCALE GENOMIC DNA]</scope>
    <source>
        <strain evidence="1 2">NBRC 107359</strain>
    </source>
</reference>
<dbReference type="InterPro" id="IPR047722">
    <property type="entry name" value="STM4015-like"/>
</dbReference>
<organism evidence="1 2">
    <name type="scientific">Catellatospora coxensis</name>
    <dbReference type="NCBI Taxonomy" id="310354"/>
    <lineage>
        <taxon>Bacteria</taxon>
        <taxon>Bacillati</taxon>
        <taxon>Actinomycetota</taxon>
        <taxon>Actinomycetes</taxon>
        <taxon>Micromonosporales</taxon>
        <taxon>Micromonosporaceae</taxon>
        <taxon>Catellatospora</taxon>
    </lineage>
</organism>
<dbReference type="Gene3D" id="3.80.10.10">
    <property type="entry name" value="Ribonuclease Inhibitor"/>
    <property type="match status" value="1"/>
</dbReference>
<dbReference type="RefSeq" id="WP_203694729.1">
    <property type="nucleotide sequence ID" value="NZ_BAAALC010000007.1"/>
</dbReference>
<name>A0A8J3L8W8_9ACTN</name>